<reference evidence="7 8" key="1">
    <citation type="journal article" date="2012" name="J. Bacteriol.">
        <title>Complete Genome Sequence of Flavobacterium indicum GPSTA100-9T, Isolated from Warm Spring Water.</title>
        <authorList>
            <person name="Barbier P."/>
            <person name="Houel A."/>
            <person name="Loux V."/>
            <person name="Poulain J."/>
            <person name="Bernardet J.F."/>
            <person name="Touchon M."/>
            <person name="Duchaud E."/>
        </authorList>
    </citation>
    <scope>NUCLEOTIDE SEQUENCE [LARGE SCALE GENOMIC DNA]</scope>
    <source>
        <strain evidence="8">DSM 17447 / CIP 109464 / GPTSA100-9</strain>
    </source>
</reference>
<accession>H8XTJ5</accession>
<sequence>MKKETQIWTIRIVVAVLFLVSALAKIAKGWIPEFPFIDFSPNFAISTFEVKQLYPLGFSEGIAPYFSRTLIGIEFALGFLLLHNHYLKKITIPATIALLGIFILHLSYETFVSGNVGNCGCFGELLPMTPVEAIIKNIIAIGLLVWLWKLLAPDAKSNFWILTTVTLGCILGIFMLAPMRASSLGSTTNNINFNTINTSIDTSFVANDSNATKETSTEVKDTIKTKSVIEETIKAAEPKPTKSGYAEYYADIDKGKKIFCFFVPGCEHCRETAKELNAMRKKYKDFPEVRIIFMDEEAEKIPEFFQFVGHQFPYKIIDIIPFWTKLGSGKDTPGVVYLWNGNVMKFYDGIAEKAFNKKEFEKLVNQPYKK</sequence>
<dbReference type="GO" id="GO:0030416">
    <property type="term" value="P:methylamine metabolic process"/>
    <property type="evidence" value="ECO:0007669"/>
    <property type="project" value="InterPro"/>
</dbReference>
<dbReference type="SUPFAM" id="SSF52833">
    <property type="entry name" value="Thioredoxin-like"/>
    <property type="match status" value="1"/>
</dbReference>
<feature type="transmembrane region" description="Helical" evidence="5">
    <location>
        <begin position="133"/>
        <end position="152"/>
    </location>
</feature>
<dbReference type="GO" id="GO:0016020">
    <property type="term" value="C:membrane"/>
    <property type="evidence" value="ECO:0007669"/>
    <property type="project" value="UniProtKB-SubCell"/>
</dbReference>
<dbReference type="Pfam" id="PF07291">
    <property type="entry name" value="MauE"/>
    <property type="match status" value="1"/>
</dbReference>
<reference evidence="8" key="2">
    <citation type="submission" date="2012-03" db="EMBL/GenBank/DDBJ databases">
        <title>Complete genome sequence of Flavobacterium indicum GPTSA100-9T, isolated from warm spring water.</title>
        <authorList>
            <person name="Barbier P."/>
            <person name="Houel A."/>
            <person name="Loux V."/>
            <person name="Poulain J."/>
            <person name="Bernardet J.-F."/>
            <person name="Touchon M."/>
            <person name="Duchaud E."/>
        </authorList>
    </citation>
    <scope>NUCLEOTIDE SEQUENCE [LARGE SCALE GENOMIC DNA]</scope>
    <source>
        <strain evidence="8">DSM 17447 / CIP 109464 / GPTSA100-9</strain>
    </source>
</reference>
<organism evidence="7 8">
    <name type="scientific">Flavobacterium indicum (strain DSM 17447 / CIP 109464 / GPTSA100-9)</name>
    <dbReference type="NCBI Taxonomy" id="1094466"/>
    <lineage>
        <taxon>Bacteria</taxon>
        <taxon>Pseudomonadati</taxon>
        <taxon>Bacteroidota</taxon>
        <taxon>Flavobacteriia</taxon>
        <taxon>Flavobacteriales</taxon>
        <taxon>Flavobacteriaceae</taxon>
        <taxon>Flavobacterium</taxon>
    </lineage>
</organism>
<protein>
    <submittedName>
        <fullName evidence="7">Putative thiol:disulfide oxidoreductase TlpB</fullName>
    </submittedName>
</protein>
<keyword evidence="8" id="KW-1185">Reference proteome</keyword>
<gene>
    <name evidence="7" type="primary">tlpB</name>
    <name evidence="7" type="ordered locus">KQS_04060</name>
</gene>
<evidence type="ECO:0000256" key="2">
    <source>
        <dbReference type="ARBA" id="ARBA00022692"/>
    </source>
</evidence>
<dbReference type="STRING" id="1094466.KQS_04060"/>
<evidence type="ECO:0000313" key="7">
    <source>
        <dbReference type="EMBL" id="CCG52792.1"/>
    </source>
</evidence>
<dbReference type="InterPro" id="IPR009908">
    <property type="entry name" value="Methylamine_util_MauE"/>
</dbReference>
<dbReference type="KEGG" id="fin:KQS_04060"/>
<comment type="subcellular location">
    <subcellularLocation>
        <location evidence="1">Membrane</location>
        <topology evidence="1">Multi-pass membrane protein</topology>
    </subcellularLocation>
</comment>
<evidence type="ECO:0000259" key="6">
    <source>
        <dbReference type="Pfam" id="PF07291"/>
    </source>
</evidence>
<dbReference type="Proteomes" id="UP000007599">
    <property type="component" value="Chromosome I"/>
</dbReference>
<dbReference type="eggNOG" id="COG0526">
    <property type="taxonomic scope" value="Bacteria"/>
</dbReference>
<name>H8XTJ5_FLAIG</name>
<feature type="transmembrane region" description="Helical" evidence="5">
    <location>
        <begin position="90"/>
        <end position="108"/>
    </location>
</feature>
<feature type="transmembrane region" description="Helical" evidence="5">
    <location>
        <begin position="159"/>
        <end position="179"/>
    </location>
</feature>
<dbReference type="RefSeq" id="WP_014387934.1">
    <property type="nucleotide sequence ID" value="NC_017025.1"/>
</dbReference>
<keyword evidence="3 5" id="KW-1133">Transmembrane helix</keyword>
<keyword evidence="4 5" id="KW-0472">Membrane</keyword>
<feature type="transmembrane region" description="Helical" evidence="5">
    <location>
        <begin position="65"/>
        <end position="83"/>
    </location>
</feature>
<dbReference type="AlphaFoldDB" id="H8XTJ5"/>
<dbReference type="PATRIC" id="fig|1094466.5.peg.797"/>
<proteinExistence type="predicted"/>
<feature type="domain" description="Methylamine utilisation protein MauE" evidence="6">
    <location>
        <begin position="7"/>
        <end position="148"/>
    </location>
</feature>
<evidence type="ECO:0000256" key="4">
    <source>
        <dbReference type="ARBA" id="ARBA00023136"/>
    </source>
</evidence>
<evidence type="ECO:0000256" key="5">
    <source>
        <dbReference type="SAM" id="Phobius"/>
    </source>
</evidence>
<evidence type="ECO:0000313" key="8">
    <source>
        <dbReference type="Proteomes" id="UP000007599"/>
    </source>
</evidence>
<evidence type="ECO:0000256" key="3">
    <source>
        <dbReference type="ARBA" id="ARBA00022989"/>
    </source>
</evidence>
<dbReference type="Gene3D" id="3.40.30.10">
    <property type="entry name" value="Glutaredoxin"/>
    <property type="match status" value="1"/>
</dbReference>
<dbReference type="InterPro" id="IPR036249">
    <property type="entry name" value="Thioredoxin-like_sf"/>
</dbReference>
<dbReference type="OrthoDB" id="648842at2"/>
<evidence type="ECO:0000256" key="1">
    <source>
        <dbReference type="ARBA" id="ARBA00004141"/>
    </source>
</evidence>
<feature type="transmembrane region" description="Helical" evidence="5">
    <location>
        <begin position="12"/>
        <end position="31"/>
    </location>
</feature>
<dbReference type="HOGENOM" id="CLU_766672_0_0_10"/>
<dbReference type="EMBL" id="HE774682">
    <property type="protein sequence ID" value="CCG52792.1"/>
    <property type="molecule type" value="Genomic_DNA"/>
</dbReference>
<keyword evidence="2 5" id="KW-0812">Transmembrane</keyword>